<reference evidence="1 2" key="1">
    <citation type="journal article" date="2023" name="Microb. Genom.">
        <title>Mesoterricola silvestris gen. nov., sp. nov., Mesoterricola sediminis sp. nov., Geothrix oryzae sp. nov., Geothrix edaphica sp. nov., Geothrix rubra sp. nov., and Geothrix limicola sp. nov., six novel members of Acidobacteriota isolated from soils.</title>
        <authorList>
            <person name="Weisberg A.J."/>
            <person name="Pearce E."/>
            <person name="Kramer C.G."/>
            <person name="Chang J.H."/>
            <person name="Clarke C.R."/>
        </authorList>
    </citation>
    <scope>NUCLEOTIDE SEQUENCE [LARGE SCALE GENOMIC DNA]</scope>
    <source>
        <strain evidence="1 2">ID09-01A</strain>
    </source>
</reference>
<evidence type="ECO:0000313" key="2">
    <source>
        <dbReference type="Proteomes" id="UP001271274"/>
    </source>
</evidence>
<protein>
    <submittedName>
        <fullName evidence="1">Uncharacterized protein</fullName>
    </submittedName>
</protein>
<proteinExistence type="predicted"/>
<keyword evidence="2" id="KW-1185">Reference proteome</keyword>
<dbReference type="Proteomes" id="UP001271274">
    <property type="component" value="Unassembled WGS sequence"/>
</dbReference>
<gene>
    <name evidence="1" type="ORF">PV662_47135</name>
</gene>
<sequence length="102" mass="11338">MDPRTQTSTLVLDTLDLPNPARLTADQVRGGDCCWCRAVLTAETAVDLGERRTPEHWFPRCCPTCIRERASTHGGMCEVCVEEPGACETAAALKQLVREHRR</sequence>
<dbReference type="RefSeq" id="WP_319063917.1">
    <property type="nucleotide sequence ID" value="NZ_JARAUS010000041.1"/>
</dbReference>
<comment type="caution">
    <text evidence="1">The sequence shown here is derived from an EMBL/GenBank/DDBJ whole genome shotgun (WGS) entry which is preliminary data.</text>
</comment>
<organism evidence="1 2">
    <name type="scientific">Streptomyces europaeiscabiei</name>
    <dbReference type="NCBI Taxonomy" id="146819"/>
    <lineage>
        <taxon>Bacteria</taxon>
        <taxon>Bacillati</taxon>
        <taxon>Actinomycetota</taxon>
        <taxon>Actinomycetes</taxon>
        <taxon>Kitasatosporales</taxon>
        <taxon>Streptomycetaceae</taxon>
        <taxon>Streptomyces</taxon>
    </lineage>
</organism>
<accession>A0ABU4NWS8</accession>
<evidence type="ECO:0000313" key="1">
    <source>
        <dbReference type="EMBL" id="MDX3707122.1"/>
    </source>
</evidence>
<name>A0ABU4NWS8_9ACTN</name>
<dbReference type="EMBL" id="JARAYU010000041">
    <property type="protein sequence ID" value="MDX3707122.1"/>
    <property type="molecule type" value="Genomic_DNA"/>
</dbReference>